<sequence>MSFRDAFGAASAGYVLARAIAAPALQRVAKPLVVPLLAADVVRRFPRRERPLVSVGLLGSWVGDVLLLSDVRLAPAAATFAVNHGAYQALLWRRGARPQPAAVALRAVPLAAIAWFGRDRLPLVLSYGGMVAATSALAADPVLRGRGVALGANLFLLSDALIFARAELHLPDATVGRGVDVAIAATYVLAQKLLVEGLSWTPCP</sequence>
<dbReference type="OrthoDB" id="4406725at2"/>
<evidence type="ECO:0000256" key="5">
    <source>
        <dbReference type="ARBA" id="ARBA00023136"/>
    </source>
</evidence>
<name>A0A0G3H2V9_9CORY</name>
<gene>
    <name evidence="6" type="ORF">CTEST_01315</name>
</gene>
<dbReference type="InterPro" id="IPR012506">
    <property type="entry name" value="TMEM86B-like"/>
</dbReference>
<dbReference type="PATRIC" id="fig|136857.5.peg.258"/>
<dbReference type="STRING" id="136857.CTEST_01315"/>
<reference evidence="7" key="2">
    <citation type="submission" date="2015-05" db="EMBL/GenBank/DDBJ databases">
        <title>Complete genome sequence of Corynebacterium testudinoris DSM 44614, recovered from necrotic lesions in the mouth of a tortoise.</title>
        <authorList>
            <person name="Ruckert C."/>
            <person name="Albersmeier A."/>
            <person name="Winkler A."/>
            <person name="Tauch A."/>
        </authorList>
    </citation>
    <scope>NUCLEOTIDE SEQUENCE [LARGE SCALE GENOMIC DNA]</scope>
    <source>
        <strain evidence="7">DSM 44614</strain>
    </source>
</reference>
<protein>
    <submittedName>
        <fullName evidence="6">Putative membrane protein</fullName>
    </submittedName>
</protein>
<keyword evidence="5" id="KW-0472">Membrane</keyword>
<evidence type="ECO:0000256" key="1">
    <source>
        <dbReference type="ARBA" id="ARBA00004141"/>
    </source>
</evidence>
<dbReference type="Proteomes" id="UP000035540">
    <property type="component" value="Chromosome"/>
</dbReference>
<evidence type="ECO:0000313" key="7">
    <source>
        <dbReference type="Proteomes" id="UP000035540"/>
    </source>
</evidence>
<reference evidence="6 7" key="1">
    <citation type="journal article" date="2015" name="Genome Announc.">
        <title>Complete Genome Sequence of the Type Strain Corynebacterium testudinoris DSM 44614, Recovered from Necrotic Lesions in the Mouth of a Tortoise.</title>
        <authorList>
            <person name="Ruckert C."/>
            <person name="Kriete M."/>
            <person name="Jaenicke S."/>
            <person name="Winkler A."/>
            <person name="Tauch A."/>
        </authorList>
    </citation>
    <scope>NUCLEOTIDE SEQUENCE [LARGE SCALE GENOMIC DNA]</scope>
    <source>
        <strain evidence="6 7">DSM 44614</strain>
    </source>
</reference>
<dbReference type="RefSeq" id="WP_047252203.1">
    <property type="nucleotide sequence ID" value="NZ_CP011545.1"/>
</dbReference>
<dbReference type="Pfam" id="PF07947">
    <property type="entry name" value="YhhN"/>
    <property type="match status" value="1"/>
</dbReference>
<dbReference type="AlphaFoldDB" id="A0A0G3H2V9"/>
<evidence type="ECO:0000313" key="6">
    <source>
        <dbReference type="EMBL" id="AKK07724.1"/>
    </source>
</evidence>
<dbReference type="EMBL" id="CP011545">
    <property type="protein sequence ID" value="AKK07724.1"/>
    <property type="molecule type" value="Genomic_DNA"/>
</dbReference>
<dbReference type="GO" id="GO:0016020">
    <property type="term" value="C:membrane"/>
    <property type="evidence" value="ECO:0007669"/>
    <property type="project" value="UniProtKB-SubCell"/>
</dbReference>
<dbReference type="KEGG" id="cted:CTEST_01315"/>
<comment type="subcellular location">
    <subcellularLocation>
        <location evidence="1">Membrane</location>
        <topology evidence="1">Multi-pass membrane protein</topology>
    </subcellularLocation>
</comment>
<evidence type="ECO:0000256" key="4">
    <source>
        <dbReference type="ARBA" id="ARBA00022989"/>
    </source>
</evidence>
<evidence type="ECO:0000256" key="2">
    <source>
        <dbReference type="ARBA" id="ARBA00007375"/>
    </source>
</evidence>
<comment type="similarity">
    <text evidence="2">Belongs to the TMEM86 family.</text>
</comment>
<proteinExistence type="inferred from homology"/>
<keyword evidence="7" id="KW-1185">Reference proteome</keyword>
<evidence type="ECO:0000256" key="3">
    <source>
        <dbReference type="ARBA" id="ARBA00022692"/>
    </source>
</evidence>
<keyword evidence="4" id="KW-1133">Transmembrane helix</keyword>
<keyword evidence="3" id="KW-0812">Transmembrane</keyword>
<organism evidence="6 7">
    <name type="scientific">Corynebacterium testudinoris</name>
    <dbReference type="NCBI Taxonomy" id="136857"/>
    <lineage>
        <taxon>Bacteria</taxon>
        <taxon>Bacillati</taxon>
        <taxon>Actinomycetota</taxon>
        <taxon>Actinomycetes</taxon>
        <taxon>Mycobacteriales</taxon>
        <taxon>Corynebacteriaceae</taxon>
        <taxon>Corynebacterium</taxon>
    </lineage>
</organism>
<accession>A0A0G3H2V9</accession>